<dbReference type="InterPro" id="IPR010635">
    <property type="entry name" value="Heparan_SO4-6-sulfoTrfase"/>
</dbReference>
<dbReference type="FunFam" id="3.40.50.300:FF:000347">
    <property type="entry name" value="Heparan-sulfate 6-O-sulfotransferase"/>
    <property type="match status" value="1"/>
</dbReference>
<sequence length="403" mass="47772">MNLKKTKIYFNFTKICFYCIILFIIIGIIYVYDNGEYGNTSYLPASNTYTKYSLEQMRNFAFKNKISIEYRPHLYTRWNVSFNKILNNQNSKFNLSNDDVIVFLHIQKTAGTSFEKFLVKNMNIEYKCECNLGKKRCNCNKNNTTKQTWLFSRYSTGWMCGLHADYTELFVSDCVENVLNRKEGGRRKRRYFYTTFLREPISRFISEYRHVDRGATWLSAKHMCNGKPPTPDELPLCFDPDLGWEGVTLDEFLDCPYNLAFNRQSRMLADLTLVNCYDTKSMSPEKRDQIILQSAKNNLKNFAFFGIKENMNASQIIFEKSFNLKFTKSLGIWNKSKSNDTKITKIQLERIKYRNKLDIELYDYALKLFAKRMKKLNISKFEIPLSPYNLTYEEYLKENNNWV</sequence>
<dbReference type="Gene3D" id="3.40.50.300">
    <property type="entry name" value="P-loop containing nucleotide triphosphate hydrolases"/>
    <property type="match status" value="1"/>
</dbReference>
<keyword evidence="10" id="KW-1185">Reference proteome</keyword>
<accession>A0A0K0EH40</accession>
<keyword evidence="6 9" id="KW-1133">Transmembrane helix</keyword>
<protein>
    <recommendedName>
        <fullName evidence="9">Heparan-sulfate 6-O-sulfotransferase</fullName>
        <ecNumber evidence="9">2.8.2.-</ecNumber>
    </recommendedName>
</protein>
<keyword evidence="3 9" id="KW-0808">Transferase</keyword>
<dbReference type="WBParaSite" id="SSTP_0000879600.1">
    <property type="protein sequence ID" value="SSTP_0000879600.1"/>
    <property type="gene ID" value="SSTP_0000879600"/>
</dbReference>
<keyword evidence="7 9" id="KW-0472">Membrane</keyword>
<dbReference type="InterPro" id="IPR027417">
    <property type="entry name" value="P-loop_NTPase"/>
</dbReference>
<comment type="function">
    <text evidence="9">6-O-sulfation enzyme which catalyzes the transfer of sulfate from 3'-phosphoadenosine 5'-phosphosulfate (PAPS) to position 6 of the N-sulfoglucosamine residue (GlcNS) of heparan sulfate.</text>
</comment>
<proteinExistence type="inferred from homology"/>
<keyword evidence="8" id="KW-0325">Glycoprotein</keyword>
<keyword evidence="4 9" id="KW-0812">Transmembrane</keyword>
<dbReference type="GO" id="GO:0017095">
    <property type="term" value="F:heparan sulfate 6-sulfotransferase activity"/>
    <property type="evidence" value="ECO:0007669"/>
    <property type="project" value="TreeGrafter"/>
</dbReference>
<dbReference type="Pfam" id="PF03567">
    <property type="entry name" value="Sulfotransfer_2"/>
    <property type="match status" value="1"/>
</dbReference>
<evidence type="ECO:0000256" key="6">
    <source>
        <dbReference type="ARBA" id="ARBA00022989"/>
    </source>
</evidence>
<evidence type="ECO:0000256" key="8">
    <source>
        <dbReference type="ARBA" id="ARBA00023180"/>
    </source>
</evidence>
<evidence type="ECO:0000256" key="9">
    <source>
        <dbReference type="RuleBase" id="RU364122"/>
    </source>
</evidence>
<name>A0A0K0EH40_STRER</name>
<comment type="subcellular location">
    <subcellularLocation>
        <location evidence="1 9">Membrane</location>
        <topology evidence="1 9">Single-pass type II membrane protein</topology>
    </subcellularLocation>
</comment>
<dbReference type="AlphaFoldDB" id="A0A0K0EH40"/>
<evidence type="ECO:0000256" key="7">
    <source>
        <dbReference type="ARBA" id="ARBA00023136"/>
    </source>
</evidence>
<keyword evidence="5 9" id="KW-0735">Signal-anchor</keyword>
<feature type="transmembrane region" description="Helical" evidence="9">
    <location>
        <begin position="12"/>
        <end position="32"/>
    </location>
</feature>
<evidence type="ECO:0000313" key="10">
    <source>
        <dbReference type="Proteomes" id="UP000035681"/>
    </source>
</evidence>
<evidence type="ECO:0000256" key="5">
    <source>
        <dbReference type="ARBA" id="ARBA00022968"/>
    </source>
</evidence>
<dbReference type="EC" id="2.8.2.-" evidence="9"/>
<dbReference type="STRING" id="6248.A0A0K0EH40"/>
<comment type="catalytic activity">
    <reaction evidence="9">
        <text>alpha-D-glucosaminyl-[heparan sulfate](n) + 3'-phosphoadenylyl sulfate = 6-sulfo-alpha-D-glucosaminyl-[heparan sulfate](n) + adenosine 3',5'-bisphosphate + H(+)</text>
        <dbReference type="Rhea" id="RHEA:56604"/>
        <dbReference type="Rhea" id="RHEA-COMP:9830"/>
        <dbReference type="Rhea" id="RHEA-COMP:14621"/>
        <dbReference type="ChEBI" id="CHEBI:15378"/>
        <dbReference type="ChEBI" id="CHEBI:58339"/>
        <dbReference type="ChEBI" id="CHEBI:58343"/>
        <dbReference type="ChEBI" id="CHEBI:58388"/>
        <dbReference type="ChEBI" id="CHEBI:140604"/>
    </reaction>
</comment>
<dbReference type="InterPro" id="IPR005331">
    <property type="entry name" value="Sulfotransferase"/>
</dbReference>
<evidence type="ECO:0000256" key="2">
    <source>
        <dbReference type="ARBA" id="ARBA00010109"/>
    </source>
</evidence>
<comment type="similarity">
    <text evidence="2 9">Belongs to the sulfotransferase 6 family.</text>
</comment>
<reference evidence="11" key="1">
    <citation type="submission" date="2015-08" db="UniProtKB">
        <authorList>
            <consortium name="WormBaseParasite"/>
        </authorList>
    </citation>
    <scope>IDENTIFICATION</scope>
</reference>
<evidence type="ECO:0000256" key="3">
    <source>
        <dbReference type="ARBA" id="ARBA00022679"/>
    </source>
</evidence>
<organism evidence="11">
    <name type="scientific">Strongyloides stercoralis</name>
    <name type="common">Threadworm</name>
    <dbReference type="NCBI Taxonomy" id="6248"/>
    <lineage>
        <taxon>Eukaryota</taxon>
        <taxon>Metazoa</taxon>
        <taxon>Ecdysozoa</taxon>
        <taxon>Nematoda</taxon>
        <taxon>Chromadorea</taxon>
        <taxon>Rhabditida</taxon>
        <taxon>Tylenchina</taxon>
        <taxon>Panagrolaimomorpha</taxon>
        <taxon>Strongyloidoidea</taxon>
        <taxon>Strongyloididae</taxon>
        <taxon>Strongyloides</taxon>
    </lineage>
</organism>
<evidence type="ECO:0000256" key="1">
    <source>
        <dbReference type="ARBA" id="ARBA00004606"/>
    </source>
</evidence>
<dbReference type="WBParaSite" id="TCONS_00015961.p1">
    <property type="protein sequence ID" value="TCONS_00015961.p1"/>
    <property type="gene ID" value="XLOC_010730"/>
</dbReference>
<dbReference type="GO" id="GO:0016020">
    <property type="term" value="C:membrane"/>
    <property type="evidence" value="ECO:0007669"/>
    <property type="project" value="UniProtKB-SubCell"/>
</dbReference>
<dbReference type="PANTHER" id="PTHR12812">
    <property type="entry name" value="HEPARAN SULFATE 6-O-SULFOTRANSFERASE 3"/>
    <property type="match status" value="1"/>
</dbReference>
<dbReference type="PANTHER" id="PTHR12812:SF0">
    <property type="entry name" value="HEPARAN-SULFATE 6-O-SULFOTRANSFERASE"/>
    <property type="match status" value="1"/>
</dbReference>
<evidence type="ECO:0000256" key="4">
    <source>
        <dbReference type="ARBA" id="ARBA00022692"/>
    </source>
</evidence>
<evidence type="ECO:0000313" key="11">
    <source>
        <dbReference type="WBParaSite" id="SSTP_0000879600.1"/>
    </source>
</evidence>
<dbReference type="Proteomes" id="UP000035681">
    <property type="component" value="Unplaced"/>
</dbReference>